<reference evidence="2 3" key="1">
    <citation type="submission" date="2016-04" db="EMBL/GenBank/DDBJ databases">
        <title>A degradative enzymes factory behind the ericoid mycorrhizal symbiosis.</title>
        <authorList>
            <consortium name="DOE Joint Genome Institute"/>
            <person name="Martino E."/>
            <person name="Morin E."/>
            <person name="Grelet G."/>
            <person name="Kuo A."/>
            <person name="Kohler A."/>
            <person name="Daghino S."/>
            <person name="Barry K."/>
            <person name="Choi C."/>
            <person name="Cichocki N."/>
            <person name="Clum A."/>
            <person name="Copeland A."/>
            <person name="Hainaut M."/>
            <person name="Haridas S."/>
            <person name="Labutti K."/>
            <person name="Lindquist E."/>
            <person name="Lipzen A."/>
            <person name="Khouja H.-R."/>
            <person name="Murat C."/>
            <person name="Ohm R."/>
            <person name="Olson A."/>
            <person name="Spatafora J."/>
            <person name="Veneault-Fourrey C."/>
            <person name="Henrissat B."/>
            <person name="Grigoriev I."/>
            <person name="Martin F."/>
            <person name="Perotto S."/>
        </authorList>
    </citation>
    <scope>NUCLEOTIDE SEQUENCE [LARGE SCALE GENOMIC DNA]</scope>
    <source>
        <strain evidence="2 3">F</strain>
    </source>
</reference>
<dbReference type="AlphaFoldDB" id="A0A2J6RPY6"/>
<sequence length="108" mass="12118">MALRLKRIPTEQQTSYAVYAQKGTFTLLSTLCTPYYTASSSTSLPSLPVPPTSSTQPPEPQHHRPPRAALQLAHPRETPKARHQHQIQRLLLNRSKVVYLPGRKHDSG</sequence>
<dbReference type="EMBL" id="KZ613945">
    <property type="protein sequence ID" value="PMD40577.1"/>
    <property type="molecule type" value="Genomic_DNA"/>
</dbReference>
<evidence type="ECO:0000256" key="1">
    <source>
        <dbReference type="SAM" id="MobiDB-lite"/>
    </source>
</evidence>
<gene>
    <name evidence="2" type="ORF">L207DRAFT_512043</name>
</gene>
<proteinExistence type="predicted"/>
<evidence type="ECO:0000313" key="2">
    <source>
        <dbReference type="EMBL" id="PMD40577.1"/>
    </source>
</evidence>
<evidence type="ECO:0000313" key="3">
    <source>
        <dbReference type="Proteomes" id="UP000235786"/>
    </source>
</evidence>
<dbReference type="Proteomes" id="UP000235786">
    <property type="component" value="Unassembled WGS sequence"/>
</dbReference>
<name>A0A2J6RPY6_HYAVF</name>
<accession>A0A2J6RPY6</accession>
<organism evidence="2 3">
    <name type="scientific">Hyaloscypha variabilis (strain UAMH 11265 / GT02V1 / F)</name>
    <name type="common">Meliniomyces variabilis</name>
    <dbReference type="NCBI Taxonomy" id="1149755"/>
    <lineage>
        <taxon>Eukaryota</taxon>
        <taxon>Fungi</taxon>
        <taxon>Dikarya</taxon>
        <taxon>Ascomycota</taxon>
        <taxon>Pezizomycotina</taxon>
        <taxon>Leotiomycetes</taxon>
        <taxon>Helotiales</taxon>
        <taxon>Hyaloscyphaceae</taxon>
        <taxon>Hyaloscypha</taxon>
        <taxon>Hyaloscypha variabilis</taxon>
    </lineage>
</organism>
<feature type="region of interest" description="Disordered" evidence="1">
    <location>
        <begin position="37"/>
        <end position="67"/>
    </location>
</feature>
<feature type="compositionally biased region" description="Low complexity" evidence="1">
    <location>
        <begin position="37"/>
        <end position="56"/>
    </location>
</feature>
<keyword evidence="3" id="KW-1185">Reference proteome</keyword>
<protein>
    <submittedName>
        <fullName evidence="2">Uncharacterized protein</fullName>
    </submittedName>
</protein>